<evidence type="ECO:0000256" key="7">
    <source>
        <dbReference type="ARBA" id="ARBA00022989"/>
    </source>
</evidence>
<organism evidence="12 13">
    <name type="scientific">Luteibacter yeojuensis</name>
    <dbReference type="NCBI Taxonomy" id="345309"/>
    <lineage>
        <taxon>Bacteria</taxon>
        <taxon>Pseudomonadati</taxon>
        <taxon>Pseudomonadota</taxon>
        <taxon>Gammaproteobacteria</taxon>
        <taxon>Lysobacterales</taxon>
        <taxon>Rhodanobacteraceae</taxon>
        <taxon>Luteibacter</taxon>
    </lineage>
</organism>
<comment type="similarity">
    <text evidence="1 9 11">Belongs to the peptidase A8 family.</text>
</comment>
<gene>
    <name evidence="9" type="primary">lspA</name>
    <name evidence="12" type="ORF">VI08_15220</name>
</gene>
<accession>A0A0F3KJM5</accession>
<dbReference type="EMBL" id="JZRB01000033">
    <property type="protein sequence ID" value="KJV30309.1"/>
    <property type="molecule type" value="Genomic_DNA"/>
</dbReference>
<feature type="transmembrane region" description="Helical" evidence="9">
    <location>
        <begin position="72"/>
        <end position="90"/>
    </location>
</feature>
<keyword evidence="3 9" id="KW-0645">Protease</keyword>
<keyword evidence="8 9" id="KW-0472">Membrane</keyword>
<dbReference type="PATRIC" id="fig|345309.4.peg.2647"/>
<comment type="caution">
    <text evidence="12">The sequence shown here is derived from an EMBL/GenBank/DDBJ whole genome shotgun (WGS) entry which is preliminary data.</text>
</comment>
<dbReference type="GO" id="GO:0004190">
    <property type="term" value="F:aspartic-type endopeptidase activity"/>
    <property type="evidence" value="ECO:0007669"/>
    <property type="project" value="UniProtKB-UniRule"/>
</dbReference>
<name>A0A0F3KJM5_9GAMM</name>
<keyword evidence="4 9" id="KW-0812">Transmembrane</keyword>
<evidence type="ECO:0000256" key="5">
    <source>
        <dbReference type="ARBA" id="ARBA00022750"/>
    </source>
</evidence>
<comment type="caution">
    <text evidence="9">Lacks conserved residue(s) required for the propagation of feature annotation.</text>
</comment>
<dbReference type="GO" id="GO:0006508">
    <property type="term" value="P:proteolysis"/>
    <property type="evidence" value="ECO:0007669"/>
    <property type="project" value="UniProtKB-KW"/>
</dbReference>
<comment type="catalytic activity">
    <reaction evidence="9 10">
        <text>Release of signal peptides from bacterial membrane prolipoproteins. Hydrolyzes -Xaa-Yaa-Zaa-|-(S,diacylglyceryl)Cys-, in which Xaa is hydrophobic (preferably Leu), and Yaa (Ala or Ser) and Zaa (Gly or Ala) have small, neutral side chains.</text>
        <dbReference type="EC" id="3.4.23.36"/>
    </reaction>
</comment>
<dbReference type="InterPro" id="IPR001872">
    <property type="entry name" value="Peptidase_A8"/>
</dbReference>
<evidence type="ECO:0000256" key="2">
    <source>
        <dbReference type="ARBA" id="ARBA00022475"/>
    </source>
</evidence>
<keyword evidence="7 9" id="KW-1133">Transmembrane helix</keyword>
<dbReference type="PRINTS" id="PR00781">
    <property type="entry name" value="LIPOSIGPTASE"/>
</dbReference>
<dbReference type="OrthoDB" id="9810259at2"/>
<evidence type="ECO:0000313" key="12">
    <source>
        <dbReference type="EMBL" id="KJV30309.1"/>
    </source>
</evidence>
<evidence type="ECO:0000256" key="6">
    <source>
        <dbReference type="ARBA" id="ARBA00022801"/>
    </source>
</evidence>
<keyword evidence="6 9" id="KW-0378">Hydrolase</keyword>
<evidence type="ECO:0000256" key="1">
    <source>
        <dbReference type="ARBA" id="ARBA00006139"/>
    </source>
</evidence>
<dbReference type="NCBIfam" id="TIGR00077">
    <property type="entry name" value="lspA"/>
    <property type="match status" value="1"/>
</dbReference>
<dbReference type="Proteomes" id="UP000033651">
    <property type="component" value="Unassembled WGS sequence"/>
</dbReference>
<proteinExistence type="inferred from homology"/>
<feature type="active site" evidence="9">
    <location>
        <position position="125"/>
    </location>
</feature>
<protein>
    <recommendedName>
        <fullName evidence="9">Lipoprotein signal peptidase</fullName>
        <ecNumber evidence="9">3.4.23.36</ecNumber>
    </recommendedName>
    <alternativeName>
        <fullName evidence="9">Prolipoprotein signal peptidase</fullName>
    </alternativeName>
    <alternativeName>
        <fullName evidence="9">Signal peptidase II</fullName>
        <shortName evidence="9">SPase II</shortName>
    </alternativeName>
</protein>
<comment type="pathway">
    <text evidence="9">Protein modification; lipoprotein biosynthesis (signal peptide cleavage).</text>
</comment>
<feature type="transmembrane region" description="Helical" evidence="9">
    <location>
        <begin position="135"/>
        <end position="159"/>
    </location>
</feature>
<dbReference type="HAMAP" id="MF_00161">
    <property type="entry name" value="LspA"/>
    <property type="match status" value="1"/>
</dbReference>
<comment type="subcellular location">
    <subcellularLocation>
        <location evidence="9">Cell membrane</location>
        <topology evidence="9">Multi-pass membrane protein</topology>
    </subcellularLocation>
</comment>
<dbReference type="PANTHER" id="PTHR33695">
    <property type="entry name" value="LIPOPROTEIN SIGNAL PEPTIDASE"/>
    <property type="match status" value="1"/>
</dbReference>
<feature type="active site" evidence="9">
    <location>
        <position position="143"/>
    </location>
</feature>
<dbReference type="RefSeq" id="WP_045830465.1">
    <property type="nucleotide sequence ID" value="NZ_JZRB01000033.1"/>
</dbReference>
<dbReference type="UniPathway" id="UPA00665"/>
<evidence type="ECO:0000256" key="8">
    <source>
        <dbReference type="ARBA" id="ARBA00023136"/>
    </source>
</evidence>
<dbReference type="Pfam" id="PF01252">
    <property type="entry name" value="Peptidase_A8"/>
    <property type="match status" value="1"/>
</dbReference>
<evidence type="ECO:0000256" key="9">
    <source>
        <dbReference type="HAMAP-Rule" id="MF_00161"/>
    </source>
</evidence>
<keyword evidence="13" id="KW-1185">Reference proteome</keyword>
<evidence type="ECO:0000256" key="4">
    <source>
        <dbReference type="ARBA" id="ARBA00022692"/>
    </source>
</evidence>
<dbReference type="AlphaFoldDB" id="A0A0F3KJM5"/>
<keyword evidence="2 9" id="KW-1003">Cell membrane</keyword>
<dbReference type="PANTHER" id="PTHR33695:SF1">
    <property type="entry name" value="LIPOPROTEIN SIGNAL PEPTIDASE"/>
    <property type="match status" value="1"/>
</dbReference>
<dbReference type="EC" id="3.4.23.36" evidence="9"/>
<sequence length="166" mass="18045">MSERPRPNALSWLWLTLGLIVADQLTKWWALTALQPAETPHPVIPGILNWTLTFNTGAAFSFLADSAGWQRWFFAALAVGISGVLATWLARTPRRDWRTALPLALIIAGALGNLIDRLHAAKVTDFIQVFLGSYPFPVFNVADCAISVGAAGLIVFSLFSATPKKA</sequence>
<dbReference type="PROSITE" id="PS00855">
    <property type="entry name" value="SPASE_II"/>
    <property type="match status" value="1"/>
</dbReference>
<reference evidence="12 13" key="1">
    <citation type="submission" date="2015-03" db="EMBL/GenBank/DDBJ databases">
        <title>Draft genome sequence of Luteibacter yeojuensis strain SU11.</title>
        <authorList>
            <person name="Sulaiman J."/>
            <person name="Priya K."/>
            <person name="Chan K.-G."/>
        </authorList>
    </citation>
    <scope>NUCLEOTIDE SEQUENCE [LARGE SCALE GENOMIC DNA]</scope>
    <source>
        <strain evidence="12 13">SU11</strain>
    </source>
</reference>
<dbReference type="GO" id="GO:0005886">
    <property type="term" value="C:plasma membrane"/>
    <property type="evidence" value="ECO:0007669"/>
    <property type="project" value="UniProtKB-SubCell"/>
</dbReference>
<keyword evidence="5 9" id="KW-0064">Aspartyl protease</keyword>
<evidence type="ECO:0000256" key="11">
    <source>
        <dbReference type="RuleBase" id="RU004181"/>
    </source>
</evidence>
<evidence type="ECO:0000256" key="10">
    <source>
        <dbReference type="RuleBase" id="RU000594"/>
    </source>
</evidence>
<comment type="function">
    <text evidence="9 10">This protein specifically catalyzes the removal of signal peptides from prolipoproteins.</text>
</comment>
<feature type="transmembrane region" description="Helical" evidence="9">
    <location>
        <begin position="97"/>
        <end position="115"/>
    </location>
</feature>
<evidence type="ECO:0000256" key="3">
    <source>
        <dbReference type="ARBA" id="ARBA00022670"/>
    </source>
</evidence>
<evidence type="ECO:0000313" key="13">
    <source>
        <dbReference type="Proteomes" id="UP000033651"/>
    </source>
</evidence>